<keyword evidence="1" id="KW-1133">Transmembrane helix</keyword>
<proteinExistence type="predicted"/>
<feature type="non-terminal residue" evidence="2">
    <location>
        <position position="1"/>
    </location>
</feature>
<evidence type="ECO:0000313" key="2">
    <source>
        <dbReference type="EMBL" id="KKL57971.1"/>
    </source>
</evidence>
<feature type="transmembrane region" description="Helical" evidence="1">
    <location>
        <begin position="12"/>
        <end position="29"/>
    </location>
</feature>
<evidence type="ECO:0000256" key="1">
    <source>
        <dbReference type="SAM" id="Phobius"/>
    </source>
</evidence>
<sequence>LALLPQAIGRGLAAASLVGAALVLGLALVT</sequence>
<keyword evidence="1" id="KW-0812">Transmembrane</keyword>
<reference evidence="2" key="1">
    <citation type="journal article" date="2015" name="Nature">
        <title>Complex archaea that bridge the gap between prokaryotes and eukaryotes.</title>
        <authorList>
            <person name="Spang A."/>
            <person name="Saw J.H."/>
            <person name="Jorgensen S.L."/>
            <person name="Zaremba-Niedzwiedzka K."/>
            <person name="Martijn J."/>
            <person name="Lind A.E."/>
            <person name="van Eijk R."/>
            <person name="Schleper C."/>
            <person name="Guy L."/>
            <person name="Ettema T.J."/>
        </authorList>
    </citation>
    <scope>NUCLEOTIDE SEQUENCE</scope>
</reference>
<comment type="caution">
    <text evidence="2">The sequence shown here is derived from an EMBL/GenBank/DDBJ whole genome shotgun (WGS) entry which is preliminary data.</text>
</comment>
<name>A0A0F9DW67_9ZZZZ</name>
<dbReference type="EMBL" id="LAZR01029979">
    <property type="protein sequence ID" value="KKL57971.1"/>
    <property type="molecule type" value="Genomic_DNA"/>
</dbReference>
<protein>
    <submittedName>
        <fullName evidence="2">Uncharacterized protein</fullName>
    </submittedName>
</protein>
<organism evidence="2">
    <name type="scientific">marine sediment metagenome</name>
    <dbReference type="NCBI Taxonomy" id="412755"/>
    <lineage>
        <taxon>unclassified sequences</taxon>
        <taxon>metagenomes</taxon>
        <taxon>ecological metagenomes</taxon>
    </lineage>
</organism>
<accession>A0A0F9DW67</accession>
<gene>
    <name evidence="2" type="ORF">LCGC14_2230090</name>
</gene>
<keyword evidence="1" id="KW-0472">Membrane</keyword>
<dbReference type="AlphaFoldDB" id="A0A0F9DW67"/>